<organism evidence="2 3">
    <name type="scientific">Riccia sorocarpa</name>
    <dbReference type="NCBI Taxonomy" id="122646"/>
    <lineage>
        <taxon>Eukaryota</taxon>
        <taxon>Viridiplantae</taxon>
        <taxon>Streptophyta</taxon>
        <taxon>Embryophyta</taxon>
        <taxon>Marchantiophyta</taxon>
        <taxon>Marchantiopsida</taxon>
        <taxon>Marchantiidae</taxon>
        <taxon>Marchantiales</taxon>
        <taxon>Ricciaceae</taxon>
        <taxon>Riccia</taxon>
    </lineage>
</organism>
<sequence length="158" mass="18097">MAEQKQNGEDEDEDVGPFAIEILSDAGEDKSAEEVPVTGRRFRETLREQKPPRVQPADGKNHLPNHFTKKEVYDHYRTDMAQVQEYEAVEALELHRKQHAEERAAAGRRRWKALDSPKDCAYIQIDSMDQKKTAHPHFARQPKPTSLMSIFMGGSSRP</sequence>
<name>A0ABD3GGU6_9MARC</name>
<comment type="caution">
    <text evidence="2">The sequence shown here is derived from an EMBL/GenBank/DDBJ whole genome shotgun (WGS) entry which is preliminary data.</text>
</comment>
<accession>A0ABD3GGU6</accession>
<proteinExistence type="predicted"/>
<keyword evidence="3" id="KW-1185">Reference proteome</keyword>
<gene>
    <name evidence="2" type="ORF">R1sor_026362</name>
</gene>
<feature type="compositionally biased region" description="Basic and acidic residues" evidence="1">
    <location>
        <begin position="41"/>
        <end position="51"/>
    </location>
</feature>
<evidence type="ECO:0000313" key="2">
    <source>
        <dbReference type="EMBL" id="KAL3676414.1"/>
    </source>
</evidence>
<evidence type="ECO:0000256" key="1">
    <source>
        <dbReference type="SAM" id="MobiDB-lite"/>
    </source>
</evidence>
<feature type="region of interest" description="Disordered" evidence="1">
    <location>
        <begin position="132"/>
        <end position="158"/>
    </location>
</feature>
<dbReference type="AlphaFoldDB" id="A0ABD3GGU6"/>
<dbReference type="Proteomes" id="UP001633002">
    <property type="component" value="Unassembled WGS sequence"/>
</dbReference>
<dbReference type="EMBL" id="JBJQOH010000008">
    <property type="protein sequence ID" value="KAL3676414.1"/>
    <property type="molecule type" value="Genomic_DNA"/>
</dbReference>
<reference evidence="2 3" key="1">
    <citation type="submission" date="2024-09" db="EMBL/GenBank/DDBJ databases">
        <title>Chromosome-scale assembly of Riccia sorocarpa.</title>
        <authorList>
            <person name="Paukszto L."/>
        </authorList>
    </citation>
    <scope>NUCLEOTIDE SEQUENCE [LARGE SCALE GENOMIC DNA]</scope>
    <source>
        <strain evidence="2">LP-2024</strain>
        <tissue evidence="2">Aerial parts of the thallus</tissue>
    </source>
</reference>
<protein>
    <submittedName>
        <fullName evidence="2">Uncharacterized protein</fullName>
    </submittedName>
</protein>
<feature type="region of interest" description="Disordered" evidence="1">
    <location>
        <begin position="24"/>
        <end position="66"/>
    </location>
</feature>
<evidence type="ECO:0000313" key="3">
    <source>
        <dbReference type="Proteomes" id="UP001633002"/>
    </source>
</evidence>